<sequence length="137" mass="15432">MKKIFMVFIFLVILLTGCQNQDAANMTWGNKHSISIEDISGVDFQMGDGTVITLPQEEMVRYLNAISSGISDKGQLDIRPADYAAELTLKNGEKRELSVWISDGSNLFTDHEDTGHYILDEKAKATMMEILNEKEER</sequence>
<proteinExistence type="predicted"/>
<dbReference type="PROSITE" id="PS51257">
    <property type="entry name" value="PROKAR_LIPOPROTEIN"/>
    <property type="match status" value="1"/>
</dbReference>
<reference evidence="3 4" key="1">
    <citation type="submission" date="2020-08" db="EMBL/GenBank/DDBJ databases">
        <title>A Genomic Blueprint of the Chicken Gut Microbiome.</title>
        <authorList>
            <person name="Gilroy R."/>
            <person name="Ravi A."/>
            <person name="Getino M."/>
            <person name="Pursley I."/>
            <person name="Horton D.L."/>
            <person name="Alikhan N.-F."/>
            <person name="Baker D."/>
            <person name="Gharbi K."/>
            <person name="Hall N."/>
            <person name="Watson M."/>
            <person name="Adriaenssens E.M."/>
            <person name="Foster-Nyarko E."/>
            <person name="Jarju S."/>
            <person name="Secka A."/>
            <person name="Antonio M."/>
            <person name="Oren A."/>
            <person name="Chaudhuri R."/>
            <person name="La Ragione R.M."/>
            <person name="Hildebrand F."/>
            <person name="Pallen M.J."/>
        </authorList>
    </citation>
    <scope>NUCLEOTIDE SEQUENCE [LARGE SCALE GENOMIC DNA]</scope>
    <source>
        <strain evidence="3 4">Sa2BVA9</strain>
    </source>
</reference>
<feature type="signal peptide" evidence="1">
    <location>
        <begin position="1"/>
        <end position="23"/>
    </location>
</feature>
<organism evidence="3 4">
    <name type="scientific">Paenibacillus gallinarum</name>
    <dbReference type="NCBI Taxonomy" id="2762232"/>
    <lineage>
        <taxon>Bacteria</taxon>
        <taxon>Bacillati</taxon>
        <taxon>Bacillota</taxon>
        <taxon>Bacilli</taxon>
        <taxon>Bacillales</taxon>
        <taxon>Paenibacillaceae</taxon>
        <taxon>Paenibacillus</taxon>
    </lineage>
</organism>
<keyword evidence="4" id="KW-1185">Reference proteome</keyword>
<accession>A0ABR8STL8</accession>
<dbReference type="InterPro" id="IPR058780">
    <property type="entry name" value="YhfM-like_dom"/>
</dbReference>
<evidence type="ECO:0000313" key="4">
    <source>
        <dbReference type="Proteomes" id="UP000608071"/>
    </source>
</evidence>
<keyword evidence="1" id="KW-0732">Signal</keyword>
<gene>
    <name evidence="3" type="ORF">H9647_01395</name>
</gene>
<feature type="chain" id="PRO_5045164996" description="YhfM-like domain-containing protein" evidence="1">
    <location>
        <begin position="24"/>
        <end position="137"/>
    </location>
</feature>
<evidence type="ECO:0000259" key="2">
    <source>
        <dbReference type="Pfam" id="PF26353"/>
    </source>
</evidence>
<feature type="domain" description="YhfM-like" evidence="2">
    <location>
        <begin position="56"/>
        <end position="135"/>
    </location>
</feature>
<dbReference type="Pfam" id="PF26353">
    <property type="entry name" value="YhfM"/>
    <property type="match status" value="1"/>
</dbReference>
<evidence type="ECO:0000256" key="1">
    <source>
        <dbReference type="SAM" id="SignalP"/>
    </source>
</evidence>
<dbReference type="EMBL" id="JACSQL010000001">
    <property type="protein sequence ID" value="MBD7966709.1"/>
    <property type="molecule type" value="Genomic_DNA"/>
</dbReference>
<protein>
    <recommendedName>
        <fullName evidence="2">YhfM-like domain-containing protein</fullName>
    </recommendedName>
</protein>
<comment type="caution">
    <text evidence="3">The sequence shown here is derived from an EMBL/GenBank/DDBJ whole genome shotgun (WGS) entry which is preliminary data.</text>
</comment>
<dbReference type="Proteomes" id="UP000608071">
    <property type="component" value="Unassembled WGS sequence"/>
</dbReference>
<evidence type="ECO:0000313" key="3">
    <source>
        <dbReference type="EMBL" id="MBD7966709.1"/>
    </source>
</evidence>
<name>A0ABR8STL8_9BACL</name>